<keyword evidence="2" id="KW-1185">Reference proteome</keyword>
<proteinExistence type="predicted"/>
<name>A0ABS2PBP9_9BACL</name>
<evidence type="ECO:0000313" key="1">
    <source>
        <dbReference type="EMBL" id="MBM7632839.1"/>
    </source>
</evidence>
<reference evidence="1 2" key="1">
    <citation type="submission" date="2021-01" db="EMBL/GenBank/DDBJ databases">
        <title>Genomic Encyclopedia of Type Strains, Phase IV (KMG-IV): sequencing the most valuable type-strain genomes for metagenomic binning, comparative biology and taxonomic classification.</title>
        <authorList>
            <person name="Goeker M."/>
        </authorList>
    </citation>
    <scope>NUCLEOTIDE SEQUENCE [LARGE SCALE GENOMIC DNA]</scope>
    <source>
        <strain evidence="1 2">DSM 25540</strain>
    </source>
</reference>
<dbReference type="EMBL" id="JAFBEC010000005">
    <property type="protein sequence ID" value="MBM7632839.1"/>
    <property type="molecule type" value="Genomic_DNA"/>
</dbReference>
<gene>
    <name evidence="1" type="ORF">JOD17_001933</name>
</gene>
<dbReference type="RefSeq" id="WP_204697274.1">
    <property type="nucleotide sequence ID" value="NZ_JAFBEC010000005.1"/>
</dbReference>
<comment type="caution">
    <text evidence="1">The sequence shown here is derived from an EMBL/GenBank/DDBJ whole genome shotgun (WGS) entry which is preliminary data.</text>
</comment>
<sequence length="323" mass="36690">MKFTNILLLLGVMTGIVLSLAIVGYIQTNEDDGPRFTGEFDVQSDQLLYALEHEGLEIVFVDEEKIYEADPGYQFFDLAFARDEVLFIHTTGYDDQPAGEGENQLRTSEIINDAGDVIVEARGVLNQLVYDETNDELYTGGIQVSQGVEPEQGFEPLDEGFFKVEEDGSLTRIFDRAMTVHQVLDEGQFVVTMYDDYELEERTADSIFDSVSRSYLFDPNTKEVELLSGEETEVDVSQSVIYEDELLYQTIMNPNSNENYDYDLVYEGERLNIGSAVGNILLQDDQLYYTKRDQSGYQKKPTVTLHTYDLLQGMEEEVTLVTD</sequence>
<evidence type="ECO:0008006" key="3">
    <source>
        <dbReference type="Google" id="ProtNLM"/>
    </source>
</evidence>
<organism evidence="1 2">
    <name type="scientific">Geomicrobium sediminis</name>
    <dbReference type="NCBI Taxonomy" id="1347788"/>
    <lineage>
        <taxon>Bacteria</taxon>
        <taxon>Bacillati</taxon>
        <taxon>Bacillota</taxon>
        <taxon>Bacilli</taxon>
        <taxon>Bacillales</taxon>
        <taxon>Geomicrobium</taxon>
    </lineage>
</organism>
<dbReference type="Proteomes" id="UP000741863">
    <property type="component" value="Unassembled WGS sequence"/>
</dbReference>
<protein>
    <recommendedName>
        <fullName evidence="3">DUF4340 domain-containing protein</fullName>
    </recommendedName>
</protein>
<accession>A0ABS2PBP9</accession>
<evidence type="ECO:0000313" key="2">
    <source>
        <dbReference type="Proteomes" id="UP000741863"/>
    </source>
</evidence>